<name>A0A1L9NV20_9RHOB</name>
<proteinExistence type="predicted"/>
<sequence length="185" mass="19810">MILKGVRHVVNLLATSPANGLLPTSRSGVSLNELALGQLTSVAPFEGQIVAVEALLGMVLPKAGRTVGKLGAELVWFSQGQYLAIGFDVDDAVKGKAAITDQSDAWCALEIKGDKSEAVLARLVPVDLRAATFKRGHALRSQLGHMPLHITRTGKDVFRLLSFRSMTGTMVYEISRAMDLLDARG</sequence>
<dbReference type="Proteomes" id="UP000184514">
    <property type="component" value="Unassembled WGS sequence"/>
</dbReference>
<keyword evidence="2" id="KW-1185">Reference proteome</keyword>
<dbReference type="InterPro" id="IPR027266">
    <property type="entry name" value="TrmE/GcvT-like"/>
</dbReference>
<dbReference type="AlphaFoldDB" id="A0A1L9NV20"/>
<dbReference type="EMBL" id="MLCB01000155">
    <property type="protein sequence ID" value="OJI93136.1"/>
    <property type="molecule type" value="Genomic_DNA"/>
</dbReference>
<reference evidence="1 2" key="1">
    <citation type="submission" date="2016-10" db="EMBL/GenBank/DDBJ databases">
        <title>Genome sequence of Planktotalea frisia SH6-1.</title>
        <authorList>
            <person name="Poehlein A."/>
            <person name="Bakenhus I."/>
            <person name="Voget S."/>
            <person name="Brinkhoff T."/>
            <person name="Simon M."/>
        </authorList>
    </citation>
    <scope>NUCLEOTIDE SEQUENCE [LARGE SCALE GENOMIC DNA]</scope>
    <source>
        <strain evidence="1 2">SH6-1</strain>
    </source>
</reference>
<comment type="caution">
    <text evidence="1">The sequence shown here is derived from an EMBL/GenBank/DDBJ whole genome shotgun (WGS) entry which is preliminary data.</text>
</comment>
<gene>
    <name evidence="1" type="ORF">PFRI_26540</name>
</gene>
<dbReference type="STRING" id="696762.PFRI_26540"/>
<dbReference type="SUPFAM" id="SSF103025">
    <property type="entry name" value="Folate-binding domain"/>
    <property type="match status" value="1"/>
</dbReference>
<dbReference type="OrthoDB" id="7350722at2"/>
<evidence type="ECO:0000313" key="2">
    <source>
        <dbReference type="Proteomes" id="UP000184514"/>
    </source>
</evidence>
<evidence type="ECO:0000313" key="1">
    <source>
        <dbReference type="EMBL" id="OJI93136.1"/>
    </source>
</evidence>
<dbReference type="Gene3D" id="3.30.1360.120">
    <property type="entry name" value="Probable tRNA modification gtpase trme, domain 1"/>
    <property type="match status" value="1"/>
</dbReference>
<accession>A0A1L9NV20</accession>
<organism evidence="1 2">
    <name type="scientific">Planktotalea frisia</name>
    <dbReference type="NCBI Taxonomy" id="696762"/>
    <lineage>
        <taxon>Bacteria</taxon>
        <taxon>Pseudomonadati</taxon>
        <taxon>Pseudomonadota</taxon>
        <taxon>Alphaproteobacteria</taxon>
        <taxon>Rhodobacterales</taxon>
        <taxon>Paracoccaceae</taxon>
        <taxon>Planktotalea</taxon>
    </lineage>
</organism>
<protein>
    <submittedName>
        <fullName evidence="1">Sarcosine oxidase, gamma subunit family</fullName>
    </submittedName>
</protein>